<accession>A0A139GYR9</accession>
<name>A0A139GYR9_9PEZI</name>
<sequence>MPYKINVSLKDKNGDQSKYDAAKKQVEEQGGKIVSEYTLIKGFTAEFPDDKVHTLSTDDHINVENDGKVTTQ</sequence>
<reference evidence="3 4" key="1">
    <citation type="submission" date="2015-07" db="EMBL/GenBank/DDBJ databases">
        <title>Comparative genomics of the Sigatoka disease complex on banana suggests a link between parallel evolutionary changes in Pseudocercospora fijiensis and Pseudocercospora eumusae and increased virulence on the banana host.</title>
        <authorList>
            <person name="Chang T.-C."/>
            <person name="Salvucci A."/>
            <person name="Crous P.W."/>
            <person name="Stergiopoulos I."/>
        </authorList>
    </citation>
    <scope>NUCLEOTIDE SEQUENCE [LARGE SCALE GENOMIC DNA]</scope>
    <source>
        <strain evidence="3 4">CBS 114824</strain>
    </source>
</reference>
<dbReference type="PANTHER" id="PTHR28288">
    <property type="entry name" value="PROTEASE B INHIBITOR 2"/>
    <property type="match status" value="1"/>
</dbReference>
<comment type="similarity">
    <text evidence="1">Belongs to the protease inhibitor I9 family.</text>
</comment>
<dbReference type="OrthoDB" id="3628122at2759"/>
<evidence type="ECO:0000313" key="3">
    <source>
        <dbReference type="EMBL" id="KXS95333.1"/>
    </source>
</evidence>
<protein>
    <recommendedName>
        <fullName evidence="2">Inhibitor I9 domain-containing protein</fullName>
    </recommendedName>
</protein>
<dbReference type="FunFam" id="3.30.70.80:FF:000005">
    <property type="entry name" value="Proteinase inhibitor I2B"/>
    <property type="match status" value="1"/>
</dbReference>
<dbReference type="Gene3D" id="3.30.70.80">
    <property type="entry name" value="Peptidase S8 propeptide/proteinase inhibitor I9"/>
    <property type="match status" value="1"/>
</dbReference>
<dbReference type="InterPro" id="IPR037045">
    <property type="entry name" value="S8pro/Inhibitor_I9_sf"/>
</dbReference>
<dbReference type="Proteomes" id="UP000070133">
    <property type="component" value="Unassembled WGS sequence"/>
</dbReference>
<dbReference type="AlphaFoldDB" id="A0A139GYR9"/>
<organism evidence="3 4">
    <name type="scientific">Pseudocercospora eumusae</name>
    <dbReference type="NCBI Taxonomy" id="321146"/>
    <lineage>
        <taxon>Eukaryota</taxon>
        <taxon>Fungi</taxon>
        <taxon>Dikarya</taxon>
        <taxon>Ascomycota</taxon>
        <taxon>Pezizomycotina</taxon>
        <taxon>Dothideomycetes</taxon>
        <taxon>Dothideomycetidae</taxon>
        <taxon>Mycosphaerellales</taxon>
        <taxon>Mycosphaerellaceae</taxon>
        <taxon>Pseudocercospora</taxon>
    </lineage>
</organism>
<keyword evidence="4" id="KW-1185">Reference proteome</keyword>
<gene>
    <name evidence="3" type="ORF">AC578_5273</name>
</gene>
<feature type="domain" description="Inhibitor I9" evidence="2">
    <location>
        <begin position="17"/>
        <end position="71"/>
    </location>
</feature>
<proteinExistence type="inferred from homology"/>
<dbReference type="EMBL" id="LFZN01000221">
    <property type="protein sequence ID" value="KXS95333.1"/>
    <property type="molecule type" value="Genomic_DNA"/>
</dbReference>
<dbReference type="InterPro" id="IPR052471">
    <property type="entry name" value="PBI_I9"/>
</dbReference>
<dbReference type="GO" id="GO:0004866">
    <property type="term" value="F:endopeptidase inhibitor activity"/>
    <property type="evidence" value="ECO:0007669"/>
    <property type="project" value="UniProtKB-ARBA"/>
</dbReference>
<dbReference type="SUPFAM" id="SSF54897">
    <property type="entry name" value="Protease propeptides/inhibitors"/>
    <property type="match status" value="1"/>
</dbReference>
<dbReference type="PANTHER" id="PTHR28288:SF2">
    <property type="entry name" value="PROTEASE B INHIBITOR 2"/>
    <property type="match status" value="1"/>
</dbReference>
<comment type="caution">
    <text evidence="3">The sequence shown here is derived from an EMBL/GenBank/DDBJ whole genome shotgun (WGS) entry which is preliminary data.</text>
</comment>
<evidence type="ECO:0000259" key="2">
    <source>
        <dbReference type="Pfam" id="PF05922"/>
    </source>
</evidence>
<evidence type="ECO:0000256" key="1">
    <source>
        <dbReference type="ARBA" id="ARBA00038069"/>
    </source>
</evidence>
<evidence type="ECO:0000313" key="4">
    <source>
        <dbReference type="Proteomes" id="UP000070133"/>
    </source>
</evidence>
<dbReference type="Pfam" id="PF05922">
    <property type="entry name" value="Inhibitor_I9"/>
    <property type="match status" value="1"/>
</dbReference>
<dbReference type="InterPro" id="IPR010259">
    <property type="entry name" value="S8pro/Inhibitor_I9"/>
</dbReference>
<dbReference type="GO" id="GO:0042144">
    <property type="term" value="P:vacuole fusion, non-autophagic"/>
    <property type="evidence" value="ECO:0007669"/>
    <property type="project" value="TreeGrafter"/>
</dbReference>